<keyword evidence="4" id="KW-1185">Reference proteome</keyword>
<reference evidence="3 4" key="1">
    <citation type="journal article" date="2024" name="Ann. Entomol. Soc. Am.">
        <title>Genomic analyses of the southern and eastern yellowjacket wasps (Hymenoptera: Vespidae) reveal evolutionary signatures of social life.</title>
        <authorList>
            <person name="Catto M.A."/>
            <person name="Caine P.B."/>
            <person name="Orr S.E."/>
            <person name="Hunt B.G."/>
            <person name="Goodisman M.A.D."/>
        </authorList>
    </citation>
    <scope>NUCLEOTIDE SEQUENCE [LARGE SCALE GENOMIC DNA]</scope>
    <source>
        <strain evidence="3">233</strain>
        <tissue evidence="3">Head and thorax</tissue>
    </source>
</reference>
<comment type="caution">
    <text evidence="3">The sequence shown here is derived from an EMBL/GenBank/DDBJ whole genome shotgun (WGS) entry which is preliminary data.</text>
</comment>
<feature type="transmembrane region" description="Helical" evidence="2">
    <location>
        <begin position="12"/>
        <end position="30"/>
    </location>
</feature>
<feature type="region of interest" description="Disordered" evidence="1">
    <location>
        <begin position="39"/>
        <end position="97"/>
    </location>
</feature>
<keyword evidence="2" id="KW-0472">Membrane</keyword>
<evidence type="ECO:0000256" key="1">
    <source>
        <dbReference type="SAM" id="MobiDB-lite"/>
    </source>
</evidence>
<name>A0ABD2BYX0_VESSQ</name>
<keyword evidence="2" id="KW-0812">Transmembrane</keyword>
<dbReference type="EMBL" id="JAUDFV010000027">
    <property type="protein sequence ID" value="KAL2737981.1"/>
    <property type="molecule type" value="Genomic_DNA"/>
</dbReference>
<gene>
    <name evidence="3" type="ORF">V1478_002067</name>
</gene>
<feature type="compositionally biased region" description="Polar residues" evidence="1">
    <location>
        <begin position="39"/>
        <end position="50"/>
    </location>
</feature>
<evidence type="ECO:0000256" key="2">
    <source>
        <dbReference type="SAM" id="Phobius"/>
    </source>
</evidence>
<feature type="compositionally biased region" description="Low complexity" evidence="1">
    <location>
        <begin position="61"/>
        <end position="70"/>
    </location>
</feature>
<dbReference type="Proteomes" id="UP001607302">
    <property type="component" value="Unassembled WGS sequence"/>
</dbReference>
<evidence type="ECO:0000313" key="4">
    <source>
        <dbReference type="Proteomes" id="UP001607302"/>
    </source>
</evidence>
<evidence type="ECO:0000313" key="3">
    <source>
        <dbReference type="EMBL" id="KAL2737981.1"/>
    </source>
</evidence>
<accession>A0ABD2BYX0</accession>
<sequence length="110" mass="12021">MRDTPGKQKEKISFMFLTTNFYSLSTFFFVRPMSTGPSYSTGAPSYNTGPGPQADMFSRRPGSAVPSGGYPPVGGGYTEGYDRPDAYGPPPRGGGRLQLAEKRRNCRILR</sequence>
<proteinExistence type="predicted"/>
<organism evidence="3 4">
    <name type="scientific">Vespula squamosa</name>
    <name type="common">Southern yellow jacket</name>
    <name type="synonym">Wasp</name>
    <dbReference type="NCBI Taxonomy" id="30214"/>
    <lineage>
        <taxon>Eukaryota</taxon>
        <taxon>Metazoa</taxon>
        <taxon>Ecdysozoa</taxon>
        <taxon>Arthropoda</taxon>
        <taxon>Hexapoda</taxon>
        <taxon>Insecta</taxon>
        <taxon>Pterygota</taxon>
        <taxon>Neoptera</taxon>
        <taxon>Endopterygota</taxon>
        <taxon>Hymenoptera</taxon>
        <taxon>Apocrita</taxon>
        <taxon>Aculeata</taxon>
        <taxon>Vespoidea</taxon>
        <taxon>Vespidae</taxon>
        <taxon>Vespinae</taxon>
        <taxon>Vespula</taxon>
    </lineage>
</organism>
<protein>
    <submittedName>
        <fullName evidence="3">RNA-binding protein 4-like isoform X1</fullName>
    </submittedName>
</protein>
<keyword evidence="2" id="KW-1133">Transmembrane helix</keyword>
<dbReference type="AlphaFoldDB" id="A0ABD2BYX0"/>